<dbReference type="EMBL" id="JANPWZ010000637">
    <property type="protein sequence ID" value="KAJ3574070.1"/>
    <property type="molecule type" value="Genomic_DNA"/>
</dbReference>
<feature type="domain" description="Beta-ketoacyl synthase-like N-terminal" evidence="1">
    <location>
        <begin position="434"/>
        <end position="474"/>
    </location>
</feature>
<protein>
    <recommendedName>
        <fullName evidence="1">Beta-ketoacyl synthase-like N-terminal domain-containing protein</fullName>
    </recommendedName>
</protein>
<dbReference type="GO" id="GO:0016746">
    <property type="term" value="F:acyltransferase activity"/>
    <property type="evidence" value="ECO:0007669"/>
    <property type="project" value="InterPro"/>
</dbReference>
<dbReference type="Gene3D" id="3.40.47.10">
    <property type="match status" value="1"/>
</dbReference>
<comment type="caution">
    <text evidence="2">The sequence shown here is derived from an EMBL/GenBank/DDBJ whole genome shotgun (WGS) entry which is preliminary data.</text>
</comment>
<dbReference type="SUPFAM" id="SSF53901">
    <property type="entry name" value="Thiolase-like"/>
    <property type="match status" value="1"/>
</dbReference>
<organism evidence="2 3">
    <name type="scientific">Xylaria arbuscula</name>
    <dbReference type="NCBI Taxonomy" id="114810"/>
    <lineage>
        <taxon>Eukaryota</taxon>
        <taxon>Fungi</taxon>
        <taxon>Dikarya</taxon>
        <taxon>Ascomycota</taxon>
        <taxon>Pezizomycotina</taxon>
        <taxon>Sordariomycetes</taxon>
        <taxon>Xylariomycetidae</taxon>
        <taxon>Xylariales</taxon>
        <taxon>Xylariaceae</taxon>
        <taxon>Xylaria</taxon>
    </lineage>
</organism>
<accession>A0A9W8TLW1</accession>
<proteinExistence type="predicted"/>
<reference evidence="2" key="1">
    <citation type="submission" date="2022-07" db="EMBL/GenBank/DDBJ databases">
        <title>Genome Sequence of Xylaria arbuscula.</title>
        <authorList>
            <person name="Buettner E."/>
        </authorList>
    </citation>
    <scope>NUCLEOTIDE SEQUENCE</scope>
    <source>
        <strain evidence="2">VT107</strain>
    </source>
</reference>
<dbReference type="InterPro" id="IPR014030">
    <property type="entry name" value="Ketoacyl_synth_N"/>
</dbReference>
<dbReference type="Proteomes" id="UP001148614">
    <property type="component" value="Unassembled WGS sequence"/>
</dbReference>
<dbReference type="InterPro" id="IPR016039">
    <property type="entry name" value="Thiolase-like"/>
</dbReference>
<evidence type="ECO:0000313" key="3">
    <source>
        <dbReference type="Proteomes" id="UP001148614"/>
    </source>
</evidence>
<gene>
    <name evidence="2" type="ORF">NPX13_g4484</name>
</gene>
<sequence length="481" mass="51743">MFSCYPGPSIARLAIAQEFALQTRDDASKLDQNTPKHQLVDRSISALAFETCFRHLLSTFNSNLSPYFAPSSLQLLPPCSPPVVLPQLHHHVKAPIQGVNPRCRPEDGDDRVAERARCSGRAALEEARLPGQRGIGAEAGLLHTPPSLPQVHRCPAEPGRLLQSLGWCSDVMRAARAFLKQRGGEVTGGFLCRFRCCSGSVTRSLLLIVPETLSQSYNGFRGPCLSNLPIPAGPEAIANANAARRTAGIATPNLTRYARSGREEDHEFFVPTPAPTPATPSAPHHHSPATPALVAMLLASVDSGPWAPAWQVSDLLYSAGETPAYSNFRAAICDSQQFFRSHDLGVTSKKCIATGTGILLTGKITARDVIQSQVIGTPIGGGFEKDKDGNLFRVSKQGSIDRHRSPSLLLELVADSLAAQPLLQSFGGYWPHGDCHAFDPGFFNITPKEAEAMDPQQDGLLETVFESMEAAVAQGESATTW</sequence>
<evidence type="ECO:0000259" key="1">
    <source>
        <dbReference type="Pfam" id="PF00109"/>
    </source>
</evidence>
<name>A0A9W8TLW1_9PEZI</name>
<dbReference type="AlphaFoldDB" id="A0A9W8TLW1"/>
<keyword evidence="3" id="KW-1185">Reference proteome</keyword>
<dbReference type="Pfam" id="PF00109">
    <property type="entry name" value="ketoacyl-synt"/>
    <property type="match status" value="1"/>
</dbReference>
<evidence type="ECO:0000313" key="2">
    <source>
        <dbReference type="EMBL" id="KAJ3574070.1"/>
    </source>
</evidence>